<protein>
    <submittedName>
        <fullName evidence="2">Uncharacterized protein</fullName>
    </submittedName>
</protein>
<dbReference type="AlphaFoldDB" id="A0AA42BJX6"/>
<sequence>MKLTIQSLARIGALAALLASGYASASDYGCKVLLCLANPASNGGPKGVAECPEPINRLYFDLAHGRPFPRCEEAESTGNRAVPVNDPFDPCPAPLQPADVDQFVVQGQPASNSVYGYSLKGTAQQGATSVLRACVGKPVGRFQMGGMDDGTTVNVYDQVVWQKAQSPRAIDIYMNNVLYQRVRW</sequence>
<comment type="caution">
    <text evidence="2">The sequence shown here is derived from an EMBL/GenBank/DDBJ whole genome shotgun (WGS) entry which is preliminary data.</text>
</comment>
<evidence type="ECO:0000313" key="2">
    <source>
        <dbReference type="EMBL" id="MCP1175664.1"/>
    </source>
</evidence>
<organism evidence="2 3">
    <name type="scientific">Ralstonia chuxiongensis</name>
    <dbReference type="NCBI Taxonomy" id="2957504"/>
    <lineage>
        <taxon>Bacteria</taxon>
        <taxon>Pseudomonadati</taxon>
        <taxon>Pseudomonadota</taxon>
        <taxon>Betaproteobacteria</taxon>
        <taxon>Burkholderiales</taxon>
        <taxon>Burkholderiaceae</taxon>
        <taxon>Ralstonia</taxon>
    </lineage>
</organism>
<feature type="chain" id="PRO_5041453734" evidence="1">
    <location>
        <begin position="26"/>
        <end position="184"/>
    </location>
</feature>
<gene>
    <name evidence="2" type="ORF">NKG59_25130</name>
</gene>
<dbReference type="EMBL" id="JAMYWC010000011">
    <property type="protein sequence ID" value="MCP1175664.1"/>
    <property type="molecule type" value="Genomic_DNA"/>
</dbReference>
<dbReference type="Proteomes" id="UP001162793">
    <property type="component" value="Unassembled WGS sequence"/>
</dbReference>
<evidence type="ECO:0000313" key="3">
    <source>
        <dbReference type="Proteomes" id="UP001162793"/>
    </source>
</evidence>
<accession>A0AA42BJX6</accession>
<reference evidence="3" key="1">
    <citation type="journal article" date="2023" name="Front. Microbiol.">
        <title>Ralstonia chuxiongensis sp. nov., Ralstonia mojiangensis sp. nov., and Ralstonia soli sp. nov., isolated from tobacco fields, are three novel species in the family Burkholderiaceae.</title>
        <authorList>
            <person name="Lu C.H."/>
            <person name="Zhang Y.Y."/>
            <person name="Jiang N."/>
            <person name="Chen W."/>
            <person name="Shao X."/>
            <person name="Zhao Z.M."/>
            <person name="Lu W.L."/>
            <person name="Hu X."/>
            <person name="Xi Y.X."/>
            <person name="Zou S.Y."/>
            <person name="Wei Q.J."/>
            <person name="Lin Z.L."/>
            <person name="Gong L."/>
            <person name="Gai X.T."/>
            <person name="Zhang L.Q."/>
            <person name="Li J.Y."/>
            <person name="Jin Y."/>
            <person name="Xia Z.Y."/>
        </authorList>
    </citation>
    <scope>NUCLEOTIDE SEQUENCE [LARGE SCALE GENOMIC DNA]</scope>
    <source>
        <strain evidence="3">21YRMH01-3</strain>
    </source>
</reference>
<evidence type="ECO:0000256" key="1">
    <source>
        <dbReference type="SAM" id="SignalP"/>
    </source>
</evidence>
<dbReference type="RefSeq" id="WP_253542816.1">
    <property type="nucleotide sequence ID" value="NZ_JAMYWC010000011.1"/>
</dbReference>
<keyword evidence="1" id="KW-0732">Signal</keyword>
<feature type="signal peptide" evidence="1">
    <location>
        <begin position="1"/>
        <end position="25"/>
    </location>
</feature>
<name>A0AA42BJX6_9RALS</name>
<keyword evidence="3" id="KW-1185">Reference proteome</keyword>
<proteinExistence type="predicted"/>